<feature type="transmembrane region" description="Helical" evidence="1">
    <location>
        <begin position="24"/>
        <end position="57"/>
    </location>
</feature>
<dbReference type="Proteomes" id="UP000885832">
    <property type="component" value="Unassembled WGS sequence"/>
</dbReference>
<keyword evidence="1" id="KW-0812">Transmembrane</keyword>
<evidence type="ECO:0000313" key="2">
    <source>
        <dbReference type="EMBL" id="HHJ81170.1"/>
    </source>
</evidence>
<name>A0A832N5V4_9GAMM</name>
<keyword evidence="1" id="KW-1133">Transmembrane helix</keyword>
<gene>
    <name evidence="2" type="ORF">ENJ65_06010</name>
</gene>
<dbReference type="EMBL" id="DRNF01000378">
    <property type="protein sequence ID" value="HHJ81170.1"/>
    <property type="molecule type" value="Genomic_DNA"/>
</dbReference>
<proteinExistence type="predicted"/>
<organism evidence="2">
    <name type="scientific">Candidatus Tenderia electrophaga</name>
    <dbReference type="NCBI Taxonomy" id="1748243"/>
    <lineage>
        <taxon>Bacteria</taxon>
        <taxon>Pseudomonadati</taxon>
        <taxon>Pseudomonadota</taxon>
        <taxon>Gammaproteobacteria</taxon>
        <taxon>Candidatus Tenderiales</taxon>
        <taxon>Candidatus Tenderiaceae</taxon>
        <taxon>Candidatus Tenderia</taxon>
    </lineage>
</organism>
<evidence type="ECO:0000256" key="1">
    <source>
        <dbReference type="SAM" id="Phobius"/>
    </source>
</evidence>
<keyword evidence="1" id="KW-0472">Membrane</keyword>
<protein>
    <submittedName>
        <fullName evidence="2">Uncharacterized protein</fullName>
    </submittedName>
</protein>
<accession>A0A832N5V4</accession>
<comment type="caution">
    <text evidence="2">The sequence shown here is derived from an EMBL/GenBank/DDBJ whole genome shotgun (WGS) entry which is preliminary data.</text>
</comment>
<dbReference type="AlphaFoldDB" id="A0A832N5V4"/>
<sequence>MSCIASTPAFETFLRISATSRLGLALTTGFGLGFFSGFGFGFGFGFGSVFFSAFGFFSSSLGFSGLGGFGAFTLGGSIFFFSSSSLARRGGIFSTCTRSGLGKVMNGRVKLMAKANTTQMATMRRKRLSSASDVDQGRVIFDADAAFT</sequence>
<reference evidence="2" key="1">
    <citation type="journal article" date="2020" name="mSystems">
        <title>Genome- and Community-Level Interaction Insights into Carbon Utilization and Element Cycling Functions of Hydrothermarchaeota in Hydrothermal Sediment.</title>
        <authorList>
            <person name="Zhou Z."/>
            <person name="Liu Y."/>
            <person name="Xu W."/>
            <person name="Pan J."/>
            <person name="Luo Z.H."/>
            <person name="Li M."/>
        </authorList>
    </citation>
    <scope>NUCLEOTIDE SEQUENCE [LARGE SCALE GENOMIC DNA]</scope>
    <source>
        <strain evidence="2">HyVt-505</strain>
    </source>
</reference>
<feature type="transmembrane region" description="Helical" evidence="1">
    <location>
        <begin position="63"/>
        <end position="81"/>
    </location>
</feature>